<evidence type="ECO:0000256" key="3">
    <source>
        <dbReference type="ARBA" id="ARBA00022741"/>
    </source>
</evidence>
<dbReference type="GO" id="GO:0032543">
    <property type="term" value="P:mitochondrial translation"/>
    <property type="evidence" value="ECO:0007669"/>
    <property type="project" value="UniProtKB-UniRule"/>
</dbReference>
<feature type="compositionally biased region" description="Basic and acidic residues" evidence="8">
    <location>
        <begin position="33"/>
        <end position="44"/>
    </location>
</feature>
<dbReference type="GO" id="GO:0005524">
    <property type="term" value="F:ATP binding"/>
    <property type="evidence" value="ECO:0007669"/>
    <property type="project" value="UniProtKB-KW"/>
</dbReference>
<feature type="active site" description="Acyl-ester intermediate" evidence="7">
    <location>
        <position position="253"/>
    </location>
</feature>
<dbReference type="PROSITE" id="PS00571">
    <property type="entry name" value="AMIDASES"/>
    <property type="match status" value="1"/>
</dbReference>
<dbReference type="PANTHER" id="PTHR11895">
    <property type="entry name" value="TRANSAMIDASE"/>
    <property type="match status" value="1"/>
</dbReference>
<gene>
    <name evidence="10" type="ORF">Naga_100055g13</name>
</gene>
<proteinExistence type="inferred from homology"/>
<sequence length="605" mass="64001">MLLDVARSLVNAMQRRLLPSRALGNSRSRKRLRDGPRRPVDIRRAQHACPSSPSSPPGLQRRVTRTNYSTQSQQSAVSMVEIAAAIRKGNADPFSVMQRCLSRQQETSGLNSFVTVLRHAAEKEAAVAGRHSVMKGPLHGIPIAVKDNFCTAGVRTTASSRMLANFVPPYSATAVSRLEASGAIVVGKTNMDEFGMGSATLFSHFGKTINPWSQAAEKGDKPRLAAGGSSGGSAVAVATGSALAALGSDTGGSVRQPAAFCGLVGLKPTYGRVSRHGLIAYASSLDCPGVLTRTVADAALVLDVVAGRDPLDSTCLEQPHRPCFDRTMEAAASSRAAGLAVSLRGLKVGIPAEFAIQELEGSAVTAWEEGARLLRDAGADVLPVSVPSIPLALPTYFVIACAEASSNLARYDGIRFGFRGSKSLRASRSKEGIGSADTEEDDQRALHDFITASRSQGFGDEVQRRVISGCRVLSAQAYATYYEKALAARIRLRREMNTALSHVDVLLTPVTPTGPFPLTTPAEPAALMVNDVMTVPASLAGLPAIAVPVDLAPSSFVPGLPVPVGLQLIGRHLCEQQLLIVARALEVRCNFSERIPDYVVKATFT</sequence>
<keyword evidence="10" id="KW-0808">Transferase</keyword>
<dbReference type="GO" id="GO:0005739">
    <property type="term" value="C:mitochondrion"/>
    <property type="evidence" value="ECO:0007669"/>
    <property type="project" value="UniProtKB-SubCell"/>
</dbReference>
<dbReference type="GO" id="GO:0016740">
    <property type="term" value="F:transferase activity"/>
    <property type="evidence" value="ECO:0007669"/>
    <property type="project" value="UniProtKB-KW"/>
</dbReference>
<evidence type="ECO:0000259" key="9">
    <source>
        <dbReference type="Pfam" id="PF01425"/>
    </source>
</evidence>
<dbReference type="GO" id="GO:0030956">
    <property type="term" value="C:glutamyl-tRNA(Gln) amidotransferase complex"/>
    <property type="evidence" value="ECO:0007669"/>
    <property type="project" value="UniProtKB-UniRule"/>
</dbReference>
<keyword evidence="11" id="KW-1185">Reference proteome</keyword>
<reference evidence="10 11" key="1">
    <citation type="journal article" date="2014" name="Mol. Plant">
        <title>Chromosome Scale Genome Assembly and Transcriptome Profiling of Nannochloropsis gaditana in Nitrogen Depletion.</title>
        <authorList>
            <person name="Corteggiani Carpinelli E."/>
            <person name="Telatin A."/>
            <person name="Vitulo N."/>
            <person name="Forcato C."/>
            <person name="D'Angelo M."/>
            <person name="Schiavon R."/>
            <person name="Vezzi A."/>
            <person name="Giacometti G.M."/>
            <person name="Morosinotto T."/>
            <person name="Valle G."/>
        </authorList>
    </citation>
    <scope>NUCLEOTIDE SEQUENCE [LARGE SCALE GENOMIC DNA]</scope>
    <source>
        <strain evidence="10 11">B-31</strain>
    </source>
</reference>
<comment type="subunit">
    <text evidence="7">Subunit of the heterotrimeric GatCAB amidotransferase (AdT) complex, composed of A, B and C subunits.</text>
</comment>
<comment type="catalytic activity">
    <reaction evidence="6 7">
        <text>L-glutamyl-tRNA(Gln) + L-glutamine + ATP + H2O = L-glutaminyl-tRNA(Gln) + L-glutamate + ADP + phosphate + H(+)</text>
        <dbReference type="Rhea" id="RHEA:17521"/>
        <dbReference type="Rhea" id="RHEA-COMP:9681"/>
        <dbReference type="Rhea" id="RHEA-COMP:9684"/>
        <dbReference type="ChEBI" id="CHEBI:15377"/>
        <dbReference type="ChEBI" id="CHEBI:15378"/>
        <dbReference type="ChEBI" id="CHEBI:29985"/>
        <dbReference type="ChEBI" id="CHEBI:30616"/>
        <dbReference type="ChEBI" id="CHEBI:43474"/>
        <dbReference type="ChEBI" id="CHEBI:58359"/>
        <dbReference type="ChEBI" id="CHEBI:78520"/>
        <dbReference type="ChEBI" id="CHEBI:78521"/>
        <dbReference type="ChEBI" id="CHEBI:456216"/>
        <dbReference type="EC" id="6.3.5.7"/>
    </reaction>
</comment>
<evidence type="ECO:0000313" key="10">
    <source>
        <dbReference type="EMBL" id="EWM24666.1"/>
    </source>
</evidence>
<keyword evidence="4 7" id="KW-0067">ATP-binding</keyword>
<dbReference type="AlphaFoldDB" id="W7TVN2"/>
<feature type="domain" description="Amidase" evidence="9">
    <location>
        <begin position="97"/>
        <end position="579"/>
    </location>
</feature>
<keyword evidence="7" id="KW-0496">Mitochondrion</keyword>
<dbReference type="Gene3D" id="3.90.1300.10">
    <property type="entry name" value="Amidase signature (AS) domain"/>
    <property type="match status" value="1"/>
</dbReference>
<evidence type="ECO:0000256" key="8">
    <source>
        <dbReference type="SAM" id="MobiDB-lite"/>
    </source>
</evidence>
<dbReference type="InterPro" id="IPR023631">
    <property type="entry name" value="Amidase_dom"/>
</dbReference>
<keyword evidence="5 7" id="KW-0648">Protein biosynthesis</keyword>
<dbReference type="InterPro" id="IPR004412">
    <property type="entry name" value="GatA"/>
</dbReference>
<dbReference type="HAMAP" id="MF_00120">
    <property type="entry name" value="GatA"/>
    <property type="match status" value="1"/>
</dbReference>
<evidence type="ECO:0000256" key="7">
    <source>
        <dbReference type="HAMAP-Rule" id="MF_03150"/>
    </source>
</evidence>
<dbReference type="GO" id="GO:0070681">
    <property type="term" value="P:glutaminyl-tRNAGln biosynthesis via transamidation"/>
    <property type="evidence" value="ECO:0007669"/>
    <property type="project" value="UniProtKB-UniRule"/>
</dbReference>
<dbReference type="SUPFAM" id="SSF75304">
    <property type="entry name" value="Amidase signature (AS) enzymes"/>
    <property type="match status" value="1"/>
</dbReference>
<evidence type="ECO:0000256" key="4">
    <source>
        <dbReference type="ARBA" id="ARBA00022840"/>
    </source>
</evidence>
<evidence type="ECO:0000256" key="1">
    <source>
        <dbReference type="ARBA" id="ARBA00008069"/>
    </source>
</evidence>
<keyword evidence="2 7" id="KW-0436">Ligase</keyword>
<dbReference type="GO" id="GO:0050567">
    <property type="term" value="F:glutaminyl-tRNA synthase (glutamine-hydrolyzing) activity"/>
    <property type="evidence" value="ECO:0007669"/>
    <property type="project" value="UniProtKB-UniRule"/>
</dbReference>
<organism evidence="10 11">
    <name type="scientific">Nannochloropsis gaditana</name>
    <dbReference type="NCBI Taxonomy" id="72520"/>
    <lineage>
        <taxon>Eukaryota</taxon>
        <taxon>Sar</taxon>
        <taxon>Stramenopiles</taxon>
        <taxon>Ochrophyta</taxon>
        <taxon>Eustigmatophyceae</taxon>
        <taxon>Eustigmatales</taxon>
        <taxon>Monodopsidaceae</taxon>
        <taxon>Nannochloropsis</taxon>
    </lineage>
</organism>
<dbReference type="InterPro" id="IPR020556">
    <property type="entry name" value="Amidase_CS"/>
</dbReference>
<dbReference type="EMBL" id="AZIL01001175">
    <property type="protein sequence ID" value="EWM24666.1"/>
    <property type="molecule type" value="Genomic_DNA"/>
</dbReference>
<comment type="caution">
    <text evidence="10">The sequence shown here is derived from an EMBL/GenBank/DDBJ whole genome shotgun (WGS) entry which is preliminary data.</text>
</comment>
<feature type="active site" description="Charge relay system" evidence="7">
    <location>
        <position position="229"/>
    </location>
</feature>
<keyword evidence="3 7" id="KW-0547">Nucleotide-binding</keyword>
<dbReference type="PANTHER" id="PTHR11895:SF7">
    <property type="entry name" value="GLUTAMYL-TRNA(GLN) AMIDOTRANSFERASE SUBUNIT A, MITOCHONDRIAL"/>
    <property type="match status" value="1"/>
</dbReference>
<feature type="region of interest" description="Disordered" evidence="8">
    <location>
        <begin position="20"/>
        <end position="72"/>
    </location>
</feature>
<comment type="similarity">
    <text evidence="1 7">Belongs to the amidase family. GatA subfamily.</text>
</comment>
<dbReference type="EC" id="6.3.5.7" evidence="7"/>
<evidence type="ECO:0000256" key="5">
    <source>
        <dbReference type="ARBA" id="ARBA00022917"/>
    </source>
</evidence>
<name>W7TVN2_9STRA</name>
<dbReference type="Proteomes" id="UP000019335">
    <property type="component" value="Chromosome 13"/>
</dbReference>
<comment type="subcellular location">
    <subcellularLocation>
        <location evidence="7">Mitochondrion</location>
    </subcellularLocation>
</comment>
<dbReference type="OrthoDB" id="421993at2759"/>
<feature type="active site" description="Charge relay system" evidence="7">
    <location>
        <position position="146"/>
    </location>
</feature>
<comment type="function">
    <text evidence="7">Allows the formation of correctly charged Gln-tRNA(Gln) through the transamidation of misacylated Glu-tRNA(Gln) in the mitochondria. The reaction takes place in the presence of glutamine and ATP through an activated gamma-phospho-Glu-tRNA(Gln).</text>
</comment>
<dbReference type="InterPro" id="IPR000120">
    <property type="entry name" value="Amidase"/>
</dbReference>
<dbReference type="InterPro" id="IPR036928">
    <property type="entry name" value="AS_sf"/>
</dbReference>
<evidence type="ECO:0000313" key="11">
    <source>
        <dbReference type="Proteomes" id="UP000019335"/>
    </source>
</evidence>
<evidence type="ECO:0000256" key="2">
    <source>
        <dbReference type="ARBA" id="ARBA00022598"/>
    </source>
</evidence>
<accession>W7TVN2</accession>
<protein>
    <recommendedName>
        <fullName evidence="7">Glutamyl-tRNA(Gln) amidotransferase subunit A, mitochondrial</fullName>
        <shortName evidence="7">Glu-AdT subunit A</shortName>
        <ecNumber evidence="7">6.3.5.7</ecNumber>
    </recommendedName>
</protein>
<dbReference type="Pfam" id="PF01425">
    <property type="entry name" value="Amidase"/>
    <property type="match status" value="1"/>
</dbReference>
<evidence type="ECO:0000256" key="6">
    <source>
        <dbReference type="ARBA" id="ARBA00047407"/>
    </source>
</evidence>